<accession>A0AAC9YH02</accession>
<gene>
    <name evidence="2" type="ORF">CJJ18_08265</name>
</gene>
<feature type="compositionally biased region" description="Polar residues" evidence="1">
    <location>
        <begin position="1"/>
        <end position="10"/>
    </location>
</feature>
<protein>
    <submittedName>
        <fullName evidence="2">Uncharacterized protein</fullName>
    </submittedName>
</protein>
<sequence length="88" mass="10576">MATLVKTPSSPKLIDRRMRMNAKKDADSDGPVRRREERQRLEAQWREERKRGPVLSVPKVLLHRPTPQYSLDNRLLYRVWLFRAKSHR</sequence>
<feature type="compositionally biased region" description="Basic and acidic residues" evidence="1">
    <location>
        <begin position="13"/>
        <end position="40"/>
    </location>
</feature>
<reference evidence="2" key="1">
    <citation type="submission" date="2017-08" db="EMBL/GenBank/DDBJ databases">
        <title>Genome sequence of Candidatus Hamiltonella defensa from Acyrthosiphon pisum strain MI47.</title>
        <authorList>
            <person name="Patel V.A."/>
            <person name="Chevignon G."/>
            <person name="Russell J.A."/>
            <person name="Oliver K.M."/>
        </authorList>
    </citation>
    <scope>NUCLEOTIDE SEQUENCE</scope>
    <source>
        <strain evidence="2">MI47</strain>
    </source>
</reference>
<evidence type="ECO:0000313" key="2">
    <source>
        <dbReference type="EMBL" id="ASV33973.1"/>
    </source>
</evidence>
<evidence type="ECO:0000256" key="1">
    <source>
        <dbReference type="SAM" id="MobiDB-lite"/>
    </source>
</evidence>
<proteinExistence type="predicted"/>
<evidence type="ECO:0000313" key="3">
    <source>
        <dbReference type="Proteomes" id="UP000792865"/>
    </source>
</evidence>
<dbReference type="Proteomes" id="UP000792865">
    <property type="component" value="Chromosome"/>
</dbReference>
<organism evidence="2 3">
    <name type="scientific">Candidatus Williamhamiltonella defendens</name>
    <dbReference type="NCBI Taxonomy" id="138072"/>
    <lineage>
        <taxon>Bacteria</taxon>
        <taxon>Pseudomonadati</taxon>
        <taxon>Pseudomonadota</taxon>
        <taxon>Gammaproteobacteria</taxon>
        <taxon>Enterobacterales</taxon>
        <taxon>Enterobacteriaceae</taxon>
        <taxon>aphid secondary symbionts</taxon>
        <taxon>Candidatus Williamhamiltonella</taxon>
    </lineage>
</organism>
<dbReference type="AlphaFoldDB" id="A0AAC9YH02"/>
<name>A0AAC9YH02_9ENTR</name>
<feature type="region of interest" description="Disordered" evidence="1">
    <location>
        <begin position="1"/>
        <end position="40"/>
    </location>
</feature>
<dbReference type="EMBL" id="CP022932">
    <property type="protein sequence ID" value="ASV33973.1"/>
    <property type="molecule type" value="Genomic_DNA"/>
</dbReference>